<evidence type="ECO:0000313" key="3">
    <source>
        <dbReference type="Proteomes" id="UP001163846"/>
    </source>
</evidence>
<feature type="region of interest" description="Disordered" evidence="1">
    <location>
        <begin position="1"/>
        <end position="27"/>
    </location>
</feature>
<dbReference type="AlphaFoldDB" id="A0AA38PBC9"/>
<keyword evidence="3" id="KW-1185">Reference proteome</keyword>
<accession>A0AA38PBC9</accession>
<feature type="compositionally biased region" description="Polar residues" evidence="1">
    <location>
        <begin position="8"/>
        <end position="26"/>
    </location>
</feature>
<proteinExistence type="predicted"/>
<name>A0AA38PBC9_9AGAR</name>
<dbReference type="Gene3D" id="1.20.1280.50">
    <property type="match status" value="1"/>
</dbReference>
<reference evidence="2" key="1">
    <citation type="submission" date="2022-08" db="EMBL/GenBank/DDBJ databases">
        <authorList>
            <consortium name="DOE Joint Genome Institute"/>
            <person name="Min B."/>
            <person name="Riley R."/>
            <person name="Sierra-Patev S."/>
            <person name="Naranjo-Ortiz M."/>
            <person name="Looney B."/>
            <person name="Konkel Z."/>
            <person name="Slot J.C."/>
            <person name="Sakamoto Y."/>
            <person name="Steenwyk J.L."/>
            <person name="Rokas A."/>
            <person name="Carro J."/>
            <person name="Camarero S."/>
            <person name="Ferreira P."/>
            <person name="Molpeceres G."/>
            <person name="Ruiz-Duenas F.J."/>
            <person name="Serrano A."/>
            <person name="Henrissat B."/>
            <person name="Drula E."/>
            <person name="Hughes K.W."/>
            <person name="Mata J.L."/>
            <person name="Ishikawa N.K."/>
            <person name="Vargas-Isla R."/>
            <person name="Ushijima S."/>
            <person name="Smith C.A."/>
            <person name="Ahrendt S."/>
            <person name="Andreopoulos W."/>
            <person name="He G."/>
            <person name="Labutti K."/>
            <person name="Lipzen A."/>
            <person name="Ng V."/>
            <person name="Sandor L."/>
            <person name="Barry K."/>
            <person name="Martinez A.T."/>
            <person name="Xiao Y."/>
            <person name="Gibbons J.G."/>
            <person name="Terashima K."/>
            <person name="Hibbett D.S."/>
            <person name="Grigoriev I.V."/>
        </authorList>
    </citation>
    <scope>NUCLEOTIDE SEQUENCE</scope>
    <source>
        <strain evidence="2">TFB9207</strain>
    </source>
</reference>
<sequence>MLAKQTRRPSSLQSPYTSFFGTSYAPSPSERTELEALISGAQQELVELDSEMFRIRVRRNRVQNFLDDQRTLLSPIRRLPIETLAEIFTHCLPTRRFPIRSLKEAPLLLTMVCRKWREIAMAHPPLWSALHIHVASDIAFDAHELKLRQQGICGWIACSGALPLSLSLSFDEIGHEGQNLSHDSLFDFVRAWMNLGTRLETLHLEVGVQMCTMLESYSPPTFPILKRLSLTLDVDTNSVDVDSQIPFVSAISRMPNLSGLRINGFYPVQHFKSAYVNHGSNLTELDLGGDLSWSFELQPMLAILRGAPKLQHCSVHVQSDPVAQTYETVNLHFLRSLSIRFDGDQEGDDFCDLLENSFRSLNCPALKTLSHLK</sequence>
<gene>
    <name evidence="2" type="ORF">F5878DRAFT_102376</name>
</gene>
<evidence type="ECO:0008006" key="4">
    <source>
        <dbReference type="Google" id="ProtNLM"/>
    </source>
</evidence>
<dbReference type="SUPFAM" id="SSF52047">
    <property type="entry name" value="RNI-like"/>
    <property type="match status" value="1"/>
</dbReference>
<evidence type="ECO:0000313" key="2">
    <source>
        <dbReference type="EMBL" id="KAJ3839778.1"/>
    </source>
</evidence>
<dbReference type="EMBL" id="MU806109">
    <property type="protein sequence ID" value="KAJ3839778.1"/>
    <property type="molecule type" value="Genomic_DNA"/>
</dbReference>
<protein>
    <recommendedName>
        <fullName evidence="4">F-box domain-containing protein</fullName>
    </recommendedName>
</protein>
<dbReference type="InterPro" id="IPR032675">
    <property type="entry name" value="LRR_dom_sf"/>
</dbReference>
<organism evidence="2 3">
    <name type="scientific">Lentinula raphanica</name>
    <dbReference type="NCBI Taxonomy" id="153919"/>
    <lineage>
        <taxon>Eukaryota</taxon>
        <taxon>Fungi</taxon>
        <taxon>Dikarya</taxon>
        <taxon>Basidiomycota</taxon>
        <taxon>Agaricomycotina</taxon>
        <taxon>Agaricomycetes</taxon>
        <taxon>Agaricomycetidae</taxon>
        <taxon>Agaricales</taxon>
        <taxon>Marasmiineae</taxon>
        <taxon>Omphalotaceae</taxon>
        <taxon>Lentinula</taxon>
    </lineage>
</organism>
<dbReference type="Proteomes" id="UP001163846">
    <property type="component" value="Unassembled WGS sequence"/>
</dbReference>
<evidence type="ECO:0000256" key="1">
    <source>
        <dbReference type="SAM" id="MobiDB-lite"/>
    </source>
</evidence>
<dbReference type="Gene3D" id="3.80.10.10">
    <property type="entry name" value="Ribonuclease Inhibitor"/>
    <property type="match status" value="1"/>
</dbReference>
<comment type="caution">
    <text evidence="2">The sequence shown here is derived from an EMBL/GenBank/DDBJ whole genome shotgun (WGS) entry which is preliminary data.</text>
</comment>